<reference evidence="5 6" key="1">
    <citation type="submission" date="2024-04" db="EMBL/GenBank/DDBJ databases">
        <authorList>
            <person name="Cremers G."/>
        </authorList>
    </citation>
    <scope>NUCLEOTIDE SEQUENCE [LARGE SCALE GENOMIC DNA]</scope>
    <source>
        <strain evidence="5">MeCH1-AG</strain>
    </source>
</reference>
<keyword evidence="1" id="KW-0175">Coiled coil</keyword>
<dbReference type="Gene3D" id="2.70.70.10">
    <property type="entry name" value="Glucose Permease (Domain IIA)"/>
    <property type="match status" value="1"/>
</dbReference>
<evidence type="ECO:0000313" key="6">
    <source>
        <dbReference type="Proteomes" id="UP001497493"/>
    </source>
</evidence>
<dbReference type="GO" id="GO:0016787">
    <property type="term" value="F:hydrolase activity"/>
    <property type="evidence" value="ECO:0007669"/>
    <property type="project" value="UniProtKB-KW"/>
</dbReference>
<evidence type="ECO:0000313" key="5">
    <source>
        <dbReference type="EMBL" id="CAL1239903.1"/>
    </source>
</evidence>
<evidence type="ECO:0000256" key="2">
    <source>
        <dbReference type="SAM" id="MobiDB-lite"/>
    </source>
</evidence>
<dbReference type="PANTHER" id="PTHR21666">
    <property type="entry name" value="PEPTIDASE-RELATED"/>
    <property type="match status" value="1"/>
</dbReference>
<keyword evidence="3" id="KW-0732">Signal</keyword>
<protein>
    <submittedName>
        <fullName evidence="5">Septal ring factor EnvC, activator of murein hydrolases AmiA and AmiB</fullName>
    </submittedName>
</protein>
<keyword evidence="6" id="KW-1185">Reference proteome</keyword>
<proteinExistence type="predicted"/>
<dbReference type="InterPro" id="IPR016047">
    <property type="entry name" value="M23ase_b-sheet_dom"/>
</dbReference>
<feature type="compositionally biased region" description="Pro residues" evidence="2">
    <location>
        <begin position="248"/>
        <end position="261"/>
    </location>
</feature>
<evidence type="ECO:0000256" key="3">
    <source>
        <dbReference type="SAM" id="SignalP"/>
    </source>
</evidence>
<evidence type="ECO:0000259" key="4">
    <source>
        <dbReference type="Pfam" id="PF01551"/>
    </source>
</evidence>
<dbReference type="PANTHER" id="PTHR21666:SF270">
    <property type="entry name" value="MUREIN HYDROLASE ACTIVATOR ENVC"/>
    <property type="match status" value="1"/>
</dbReference>
<sequence>MGRRLFWLAFALPALAGGAVPEAADQRLELNRIREAIEAVQKSRDTLESKKKALDEALREAESTYGRLLKTIRALEAEAEARTQHIAALRQQRHRLLVALRRERYVLSGQARAAYALGRTDWLKLLLNQQDPSRLARVLAYHRYLTQARSSLIQGMERKLAETRQLQDELSAESERLTGTRQQLLREQAAAEESRRARRQLLAELERELRDKNSELERLQEDERRLQDLVNSLRQPGPEGTPNEDSAPAPPAAVPGGPSPCPVAGRIVAEFGSPRMNGHWDGMLIAAPEGSPVRAVADGRVAFADWLRGYGLLIIVDHGNGIMSLYAFNQSLYKNVGDRVAAGEAIAAVGASGGRPEPGLYFGIRKQGQAVNPMPWCNHAH</sequence>
<feature type="signal peptide" evidence="3">
    <location>
        <begin position="1"/>
        <end position="16"/>
    </location>
</feature>
<dbReference type="Gene3D" id="6.10.250.3150">
    <property type="match status" value="1"/>
</dbReference>
<feature type="region of interest" description="Disordered" evidence="2">
    <location>
        <begin position="232"/>
        <end position="261"/>
    </location>
</feature>
<organism evidence="5 6">
    <name type="scientific">Candidatus Methylocalor cossyra</name>
    <dbReference type="NCBI Taxonomy" id="3108543"/>
    <lineage>
        <taxon>Bacteria</taxon>
        <taxon>Pseudomonadati</taxon>
        <taxon>Pseudomonadota</taxon>
        <taxon>Gammaproteobacteria</taxon>
        <taxon>Methylococcales</taxon>
        <taxon>Methylococcaceae</taxon>
        <taxon>Candidatus Methylocalor</taxon>
    </lineage>
</organism>
<dbReference type="SUPFAM" id="SSF51261">
    <property type="entry name" value="Duplicated hybrid motif"/>
    <property type="match status" value="1"/>
</dbReference>
<dbReference type="CDD" id="cd12797">
    <property type="entry name" value="M23_peptidase"/>
    <property type="match status" value="1"/>
</dbReference>
<feature type="region of interest" description="Disordered" evidence="2">
    <location>
        <begin position="170"/>
        <end position="189"/>
    </location>
</feature>
<dbReference type="InterPro" id="IPR011055">
    <property type="entry name" value="Dup_hybrid_motif"/>
</dbReference>
<feature type="chain" id="PRO_5047042750" evidence="3">
    <location>
        <begin position="17"/>
        <end position="381"/>
    </location>
</feature>
<dbReference type="Proteomes" id="UP001497493">
    <property type="component" value="Chromosome"/>
</dbReference>
<dbReference type="EMBL" id="OZ026884">
    <property type="protein sequence ID" value="CAL1239903.1"/>
    <property type="molecule type" value="Genomic_DNA"/>
</dbReference>
<feature type="domain" description="M23ase beta-sheet core" evidence="4">
    <location>
        <begin position="280"/>
        <end position="373"/>
    </location>
</feature>
<name>A0ABP1C6S1_9GAMM</name>
<dbReference type="Pfam" id="PF01551">
    <property type="entry name" value="Peptidase_M23"/>
    <property type="match status" value="1"/>
</dbReference>
<feature type="coiled-coil region" evidence="1">
    <location>
        <begin position="23"/>
        <end position="92"/>
    </location>
</feature>
<dbReference type="InterPro" id="IPR050570">
    <property type="entry name" value="Cell_wall_metabolism_enzyme"/>
</dbReference>
<accession>A0ABP1C6S1</accession>
<gene>
    <name evidence="5" type="ORF">MECH1_V1_1127</name>
</gene>
<evidence type="ECO:0000256" key="1">
    <source>
        <dbReference type="SAM" id="Coils"/>
    </source>
</evidence>
<dbReference type="RefSeq" id="WP_348759428.1">
    <property type="nucleotide sequence ID" value="NZ_OZ026884.1"/>
</dbReference>
<keyword evidence="5" id="KW-0378">Hydrolase</keyword>